<dbReference type="EMBL" id="LAZR01062844">
    <property type="protein sequence ID" value="KKK60689.1"/>
    <property type="molecule type" value="Genomic_DNA"/>
</dbReference>
<proteinExistence type="predicted"/>
<evidence type="ECO:0000313" key="1">
    <source>
        <dbReference type="EMBL" id="KKK60689.1"/>
    </source>
</evidence>
<protein>
    <submittedName>
        <fullName evidence="1">Uncharacterized protein</fullName>
    </submittedName>
</protein>
<gene>
    <name evidence="1" type="ORF">LCGC14_3021850</name>
</gene>
<name>A0A0F8Z2L2_9ZZZZ</name>
<comment type="caution">
    <text evidence="1">The sequence shown here is derived from an EMBL/GenBank/DDBJ whole genome shotgun (WGS) entry which is preliminary data.</text>
</comment>
<accession>A0A0F8Z2L2</accession>
<sequence>MTDKLYFVSHDMQAKEINKYCFRECGKILIGGVEMAGLAFLPCNIDDCSFLEKQIKSESITFDGVIYNDVYIRKLKAMEN</sequence>
<dbReference type="AlphaFoldDB" id="A0A0F8Z2L2"/>
<reference evidence="1" key="1">
    <citation type="journal article" date="2015" name="Nature">
        <title>Complex archaea that bridge the gap between prokaryotes and eukaryotes.</title>
        <authorList>
            <person name="Spang A."/>
            <person name="Saw J.H."/>
            <person name="Jorgensen S.L."/>
            <person name="Zaremba-Niedzwiedzka K."/>
            <person name="Martijn J."/>
            <person name="Lind A.E."/>
            <person name="van Eijk R."/>
            <person name="Schleper C."/>
            <person name="Guy L."/>
            <person name="Ettema T.J."/>
        </authorList>
    </citation>
    <scope>NUCLEOTIDE SEQUENCE</scope>
</reference>
<organism evidence="1">
    <name type="scientific">marine sediment metagenome</name>
    <dbReference type="NCBI Taxonomy" id="412755"/>
    <lineage>
        <taxon>unclassified sequences</taxon>
        <taxon>metagenomes</taxon>
        <taxon>ecological metagenomes</taxon>
    </lineage>
</organism>